<feature type="transmembrane region" description="Helical" evidence="7">
    <location>
        <begin position="709"/>
        <end position="726"/>
    </location>
</feature>
<comment type="similarity">
    <text evidence="2">Belongs to the MCTP family.</text>
</comment>
<evidence type="ECO:0000256" key="2">
    <source>
        <dbReference type="ARBA" id="ARBA00007923"/>
    </source>
</evidence>
<keyword evidence="4" id="KW-0677">Repeat</keyword>
<dbReference type="SUPFAM" id="SSF49562">
    <property type="entry name" value="C2 domain (Calcium/lipid-binding domain, CaLB)"/>
    <property type="match status" value="4"/>
</dbReference>
<dbReference type="EMBL" id="CM029041">
    <property type="protein sequence ID" value="KAG2623361.1"/>
    <property type="molecule type" value="Genomic_DNA"/>
</dbReference>
<evidence type="ECO:0000256" key="1">
    <source>
        <dbReference type="ARBA" id="ARBA00004141"/>
    </source>
</evidence>
<evidence type="ECO:0000256" key="7">
    <source>
        <dbReference type="SAM" id="Phobius"/>
    </source>
</evidence>
<sequence>MARLKLVVEVVSANGLSDRQELLNPCVQLRFAGQSFTTSIKRMVRCPVWSEMATFDVLDKQRLPSLTLEASVYNAIDDCQVLLGKVRLSGASFSESTGAVIKDYQLKGGIFKRSKGVLLLRVFLKNEAPVSQVIPPPVLQQPLQVPVDAVPKEIQPKFEDGMIVWRIPYLFVLVVKARCLPDVDADEKPDPYVEVNAGNLRGVTMFAHEEQNPVWNSTFAFSKRQLDSSQVTRIYAVIYDGVTYNFIGLVSLDLNDVPLHSRNDIPVVPQWHCLVDKSGRTTQGELMLSVWWGSQADEAFSESWKSDWLEASVTARPHIVPKVYNLPRLWCLRVHINEFKCIALASGNKFVEAWVQVVVGCQHKRTKIVKKPLAHYVWDEELTFVAAEPFEDGLQISVKAHLVPGLGEVIGRIVIPLETIQRRVGGLSTELERQWLDLQIPPNASASNGGGDELTVSSCRINITTCLDGGYDVQYGFGEYRNDLRLAAEETSNPPLVGLFEVGILGAKGLPPIRRGNGRLSLHPYCVAKYGQKWVRSRTIINNCHPSFNEQYSWDVYDTATILTIGLFDNGQVEESSSGKYKDANIGKVRIRLSNLQPGRIYSHGYPLLILHPSGVRKMGELYLSLRFTARSLVNTVRMYASLNLPTMHNEDPLSLILKDNLRLSAIQIVASRLSQMDPPLCKEAVEYMFDAQSNFWSMRKSKVNLNRIMSVLSIFITFWSWFSYVRSWQNPAITLLAHAVFLLALVFHQLILPSMLLYIFFITIWNYRHRPSYPSHADIKVSLADTVHPDELDEEFDTFPTSRSIDFVRMRYDRLRSVASRIQSVMGDVASFGERITSLTTWRDPTATAMFGLFTLAAAIMLCFTPWKVLVAIAGIYTMRHPKLRQKTPSFVGNFYWRLPHKADNLL</sequence>
<feature type="domain" description="C2" evidence="8">
    <location>
        <begin position="480"/>
        <end position="606"/>
    </location>
</feature>
<protein>
    <recommendedName>
        <fullName evidence="8">C2 domain-containing protein</fullName>
    </recommendedName>
</protein>
<dbReference type="InterPro" id="IPR047255">
    <property type="entry name" value="C2D_MCTP_PRT_plant"/>
</dbReference>
<dbReference type="PANTHER" id="PTHR31425:SF20">
    <property type="entry name" value="C2 DOMAIN-CONTAINING PROTEIN"/>
    <property type="match status" value="1"/>
</dbReference>
<evidence type="ECO:0000313" key="10">
    <source>
        <dbReference type="Proteomes" id="UP000823388"/>
    </source>
</evidence>
<dbReference type="InterPro" id="IPR013583">
    <property type="entry name" value="MCTP_C"/>
</dbReference>
<dbReference type="PANTHER" id="PTHR31425">
    <property type="entry name" value="PHOSPHORIBOSYLANTHRANILATE TRANSFERASE ISOFORM 1"/>
    <property type="match status" value="1"/>
</dbReference>
<evidence type="ECO:0000256" key="6">
    <source>
        <dbReference type="ARBA" id="ARBA00023136"/>
    </source>
</evidence>
<evidence type="ECO:0000313" key="9">
    <source>
        <dbReference type="EMBL" id="KAG2623361.1"/>
    </source>
</evidence>
<dbReference type="CDD" id="cd08379">
    <property type="entry name" value="C2D_MCTP_PRT_plant"/>
    <property type="match status" value="1"/>
</dbReference>
<reference evidence="9" key="1">
    <citation type="submission" date="2020-05" db="EMBL/GenBank/DDBJ databases">
        <title>WGS assembly of Panicum virgatum.</title>
        <authorList>
            <person name="Lovell J.T."/>
            <person name="Jenkins J."/>
            <person name="Shu S."/>
            <person name="Juenger T.E."/>
            <person name="Schmutz J."/>
        </authorList>
    </citation>
    <scope>NUCLEOTIDE SEQUENCE</scope>
    <source>
        <strain evidence="9">AP13</strain>
    </source>
</reference>
<dbReference type="Pfam" id="PF08372">
    <property type="entry name" value="PRT_C"/>
    <property type="match status" value="1"/>
</dbReference>
<dbReference type="PROSITE" id="PS50004">
    <property type="entry name" value="C2"/>
    <property type="match status" value="4"/>
</dbReference>
<keyword evidence="3 7" id="KW-0812">Transmembrane</keyword>
<dbReference type="InterPro" id="IPR047259">
    <property type="entry name" value="QUIRKY-like"/>
</dbReference>
<evidence type="ECO:0000259" key="8">
    <source>
        <dbReference type="PROSITE" id="PS50004"/>
    </source>
</evidence>
<dbReference type="Proteomes" id="UP000823388">
    <property type="component" value="Chromosome 3K"/>
</dbReference>
<dbReference type="SMART" id="SM00239">
    <property type="entry name" value="C2"/>
    <property type="match status" value="4"/>
</dbReference>
<evidence type="ECO:0000256" key="4">
    <source>
        <dbReference type="ARBA" id="ARBA00022737"/>
    </source>
</evidence>
<evidence type="ECO:0000256" key="3">
    <source>
        <dbReference type="ARBA" id="ARBA00022692"/>
    </source>
</evidence>
<proteinExistence type="inferred from homology"/>
<dbReference type="AlphaFoldDB" id="A0A8T0UH71"/>
<accession>A0A8T0UH71</accession>
<comment type="subcellular location">
    <subcellularLocation>
        <location evidence="1">Membrane</location>
        <topology evidence="1">Multi-pass membrane protein</topology>
    </subcellularLocation>
</comment>
<gene>
    <name evidence="9" type="ORF">PVAP13_3KG056100</name>
</gene>
<feature type="transmembrane region" description="Helical" evidence="7">
    <location>
        <begin position="733"/>
        <end position="766"/>
    </location>
</feature>
<feature type="domain" description="C2" evidence="8">
    <location>
        <begin position="1"/>
        <end position="104"/>
    </location>
</feature>
<keyword evidence="5 7" id="KW-1133">Transmembrane helix</keyword>
<dbReference type="InterPro" id="IPR000008">
    <property type="entry name" value="C2_dom"/>
</dbReference>
<comment type="caution">
    <text evidence="9">The sequence shown here is derived from an EMBL/GenBank/DDBJ whole genome shotgun (WGS) entry which is preliminary data.</text>
</comment>
<dbReference type="GO" id="GO:0016020">
    <property type="term" value="C:membrane"/>
    <property type="evidence" value="ECO:0007669"/>
    <property type="project" value="UniProtKB-SubCell"/>
</dbReference>
<dbReference type="Pfam" id="PF00168">
    <property type="entry name" value="C2"/>
    <property type="match status" value="4"/>
</dbReference>
<organism evidence="9 10">
    <name type="scientific">Panicum virgatum</name>
    <name type="common">Blackwell switchgrass</name>
    <dbReference type="NCBI Taxonomy" id="38727"/>
    <lineage>
        <taxon>Eukaryota</taxon>
        <taxon>Viridiplantae</taxon>
        <taxon>Streptophyta</taxon>
        <taxon>Embryophyta</taxon>
        <taxon>Tracheophyta</taxon>
        <taxon>Spermatophyta</taxon>
        <taxon>Magnoliopsida</taxon>
        <taxon>Liliopsida</taxon>
        <taxon>Poales</taxon>
        <taxon>Poaceae</taxon>
        <taxon>PACMAD clade</taxon>
        <taxon>Panicoideae</taxon>
        <taxon>Panicodae</taxon>
        <taxon>Paniceae</taxon>
        <taxon>Panicinae</taxon>
        <taxon>Panicum</taxon>
        <taxon>Panicum sect. Hiantes</taxon>
    </lineage>
</organism>
<dbReference type="Gene3D" id="2.60.40.150">
    <property type="entry name" value="C2 domain"/>
    <property type="match status" value="4"/>
</dbReference>
<feature type="transmembrane region" description="Helical" evidence="7">
    <location>
        <begin position="850"/>
        <end position="878"/>
    </location>
</feature>
<feature type="domain" description="C2" evidence="8">
    <location>
        <begin position="313"/>
        <end position="431"/>
    </location>
</feature>
<keyword evidence="10" id="KW-1185">Reference proteome</keyword>
<dbReference type="InterPro" id="IPR035892">
    <property type="entry name" value="C2_domain_sf"/>
</dbReference>
<name>A0A8T0UH71_PANVG</name>
<feature type="domain" description="C2" evidence="8">
    <location>
        <begin position="150"/>
        <end position="272"/>
    </location>
</feature>
<keyword evidence="6 7" id="KW-0472">Membrane</keyword>
<evidence type="ECO:0000256" key="5">
    <source>
        <dbReference type="ARBA" id="ARBA00022989"/>
    </source>
</evidence>
<dbReference type="OrthoDB" id="5973539at2759"/>